<dbReference type="InterPro" id="IPR027329">
    <property type="entry name" value="TPX2_C"/>
</dbReference>
<dbReference type="GO" id="GO:0000226">
    <property type="term" value="P:microtubule cytoskeleton organization"/>
    <property type="evidence" value="ECO:0007669"/>
    <property type="project" value="InterPro"/>
</dbReference>
<protein>
    <recommendedName>
        <fullName evidence="8">TPX2 C-terminal domain-containing protein</fullName>
    </recommendedName>
</protein>
<evidence type="ECO:0000256" key="3">
    <source>
        <dbReference type="ARBA" id="ARBA00022490"/>
    </source>
</evidence>
<evidence type="ECO:0000256" key="1">
    <source>
        <dbReference type="ARBA" id="ARBA00004245"/>
    </source>
</evidence>
<feature type="coiled-coil region" evidence="6">
    <location>
        <begin position="210"/>
        <end position="237"/>
    </location>
</feature>
<feature type="region of interest" description="Disordered" evidence="7">
    <location>
        <begin position="178"/>
        <end position="205"/>
    </location>
</feature>
<evidence type="ECO:0000256" key="4">
    <source>
        <dbReference type="ARBA" id="ARBA00022701"/>
    </source>
</evidence>
<feature type="region of interest" description="Disordered" evidence="7">
    <location>
        <begin position="1"/>
        <end position="22"/>
    </location>
</feature>
<keyword evidence="6" id="KW-0175">Coiled coil</keyword>
<dbReference type="GO" id="GO:0005874">
    <property type="term" value="C:microtubule"/>
    <property type="evidence" value="ECO:0007669"/>
    <property type="project" value="UniProtKB-KW"/>
</dbReference>
<evidence type="ECO:0000313" key="10">
    <source>
        <dbReference type="Proteomes" id="UP001345219"/>
    </source>
</evidence>
<evidence type="ECO:0000256" key="7">
    <source>
        <dbReference type="SAM" id="MobiDB-lite"/>
    </source>
</evidence>
<comment type="subcellular location">
    <subcellularLocation>
        <location evidence="1">Cytoplasm</location>
        <location evidence="1">Cytoskeleton</location>
    </subcellularLocation>
</comment>
<comment type="caution">
    <text evidence="9">The sequence shown here is derived from an EMBL/GenBank/DDBJ whole genome shotgun (WGS) entry which is preliminary data.</text>
</comment>
<keyword evidence="5" id="KW-0206">Cytoskeleton</keyword>
<dbReference type="InterPro" id="IPR044806">
    <property type="entry name" value="WVD2/WDL1-4"/>
</dbReference>
<reference evidence="9 10" key="1">
    <citation type="journal article" date="2023" name="Hortic Res">
        <title>Pangenome of water caltrop reveals structural variations and asymmetric subgenome divergence after allopolyploidization.</title>
        <authorList>
            <person name="Zhang X."/>
            <person name="Chen Y."/>
            <person name="Wang L."/>
            <person name="Yuan Y."/>
            <person name="Fang M."/>
            <person name="Shi L."/>
            <person name="Lu R."/>
            <person name="Comes H.P."/>
            <person name="Ma Y."/>
            <person name="Chen Y."/>
            <person name="Huang G."/>
            <person name="Zhou Y."/>
            <person name="Zheng Z."/>
            <person name="Qiu Y."/>
        </authorList>
    </citation>
    <scope>NUCLEOTIDE SEQUENCE [LARGE SCALE GENOMIC DNA]</scope>
    <source>
        <tissue evidence="9">Roots</tissue>
    </source>
</reference>
<dbReference type="PANTHER" id="PTHR46372">
    <property type="entry name" value="PROTEIN WVD2-LIKE 3"/>
    <property type="match status" value="1"/>
</dbReference>
<organism evidence="9 10">
    <name type="scientific">Trapa incisa</name>
    <dbReference type="NCBI Taxonomy" id="236973"/>
    <lineage>
        <taxon>Eukaryota</taxon>
        <taxon>Viridiplantae</taxon>
        <taxon>Streptophyta</taxon>
        <taxon>Embryophyta</taxon>
        <taxon>Tracheophyta</taxon>
        <taxon>Spermatophyta</taxon>
        <taxon>Magnoliopsida</taxon>
        <taxon>eudicotyledons</taxon>
        <taxon>Gunneridae</taxon>
        <taxon>Pentapetalae</taxon>
        <taxon>rosids</taxon>
        <taxon>malvids</taxon>
        <taxon>Myrtales</taxon>
        <taxon>Lythraceae</taxon>
        <taxon>Trapa</taxon>
    </lineage>
</organism>
<dbReference type="PANTHER" id="PTHR46372:SF6">
    <property type="entry name" value="PROTEIN WVD2-LIKE 1"/>
    <property type="match status" value="1"/>
</dbReference>
<proteinExistence type="inferred from homology"/>
<accession>A0AAN7QGM9</accession>
<evidence type="ECO:0000256" key="5">
    <source>
        <dbReference type="ARBA" id="ARBA00023212"/>
    </source>
</evidence>
<feature type="compositionally biased region" description="Polar residues" evidence="7">
    <location>
        <begin position="90"/>
        <end position="109"/>
    </location>
</feature>
<dbReference type="AlphaFoldDB" id="A0AAN7QGM9"/>
<dbReference type="GO" id="GO:0008017">
    <property type="term" value="F:microtubule binding"/>
    <property type="evidence" value="ECO:0007669"/>
    <property type="project" value="InterPro"/>
</dbReference>
<sequence length="373" mass="40624">MARELTDVGVDKNSNCANSHSYDKVQAAAPQLADDDHLDKECEVKECTAENNSCLECNENQEVLGAKSTDQATSKKMEDQNPAHDPEELSTPNMKSSGMSGNASGNFSASHPFALATQKQGSSTTRRAGAESPLPSANNVNSPFKNFQLGLQMSSRKPLHKHGYEEDNVSVASSAAASVRTAKSVRSRVTVGSAPTFRSSERASRRKEFYMKLEEKHRALEAERSQCEARTKEEQEAAIKQLRKSMVVKANPVPSFYYEAPPPKAELKKLPLTQPVSPKLGRRKSCSDAVKSSPREPDKACARALRHSLGSLKETSSFSPKIKCPASAKSSGNGTPKTIRGSWSRWGKETPKPVAPFQISEEREAATEVEVQS</sequence>
<feature type="compositionally biased region" description="Polar residues" evidence="7">
    <location>
        <begin position="117"/>
        <end position="126"/>
    </location>
</feature>
<evidence type="ECO:0000256" key="2">
    <source>
        <dbReference type="ARBA" id="ARBA00005885"/>
    </source>
</evidence>
<feature type="compositionally biased region" description="Low complexity" evidence="7">
    <location>
        <begin position="178"/>
        <end position="191"/>
    </location>
</feature>
<name>A0AAN7QGM9_9MYRT</name>
<feature type="compositionally biased region" description="Basic and acidic residues" evidence="7">
    <location>
        <begin position="73"/>
        <end position="87"/>
    </location>
</feature>
<dbReference type="EMBL" id="JAXIOK010000007">
    <property type="protein sequence ID" value="KAK4766698.1"/>
    <property type="molecule type" value="Genomic_DNA"/>
</dbReference>
<keyword evidence="4" id="KW-0493">Microtubule</keyword>
<dbReference type="Proteomes" id="UP001345219">
    <property type="component" value="Chromosome 7"/>
</dbReference>
<evidence type="ECO:0000313" key="9">
    <source>
        <dbReference type="EMBL" id="KAK4766698.1"/>
    </source>
</evidence>
<dbReference type="Pfam" id="PF06886">
    <property type="entry name" value="TPX2"/>
    <property type="match status" value="1"/>
</dbReference>
<feature type="region of interest" description="Disordered" evidence="7">
    <location>
        <begin position="267"/>
        <end position="373"/>
    </location>
</feature>
<keyword evidence="3" id="KW-0963">Cytoplasm</keyword>
<feature type="domain" description="TPX2 C-terminal" evidence="8">
    <location>
        <begin position="196"/>
        <end position="265"/>
    </location>
</feature>
<evidence type="ECO:0000259" key="8">
    <source>
        <dbReference type="Pfam" id="PF06886"/>
    </source>
</evidence>
<evidence type="ECO:0000256" key="6">
    <source>
        <dbReference type="SAM" id="Coils"/>
    </source>
</evidence>
<comment type="similarity">
    <text evidence="2">Belongs to the TPX2 family.</text>
</comment>
<feature type="region of interest" description="Disordered" evidence="7">
    <location>
        <begin position="63"/>
        <end position="143"/>
    </location>
</feature>
<gene>
    <name evidence="9" type="ORF">SAY87_008340</name>
</gene>
<keyword evidence="10" id="KW-1185">Reference proteome</keyword>
<feature type="compositionally biased region" description="Basic and acidic residues" evidence="7">
    <location>
        <begin position="1"/>
        <end position="10"/>
    </location>
</feature>